<dbReference type="EMBL" id="JAHSTP010000022">
    <property type="protein sequence ID" value="MBZ6156060.1"/>
    <property type="molecule type" value="Genomic_DNA"/>
</dbReference>
<dbReference type="InterPro" id="IPR036736">
    <property type="entry name" value="ACP-like_sf"/>
</dbReference>
<organism evidence="1 2">
    <name type="scientific">Streptomyces olivaceus</name>
    <dbReference type="NCBI Taxonomy" id="47716"/>
    <lineage>
        <taxon>Bacteria</taxon>
        <taxon>Bacillati</taxon>
        <taxon>Actinomycetota</taxon>
        <taxon>Actinomycetes</taxon>
        <taxon>Kitasatosporales</taxon>
        <taxon>Streptomycetaceae</taxon>
        <taxon>Streptomyces</taxon>
    </lineage>
</organism>
<dbReference type="SUPFAM" id="SSF47336">
    <property type="entry name" value="ACP-like"/>
    <property type="match status" value="1"/>
</dbReference>
<proteinExistence type="predicted"/>
<protein>
    <submittedName>
        <fullName evidence="1">Acyl carrier protein</fullName>
    </submittedName>
</protein>
<gene>
    <name evidence="1" type="ORF">KVH32_33575</name>
</gene>
<reference evidence="1 2" key="1">
    <citation type="submission" date="2021-06" db="EMBL/GenBank/DDBJ databases">
        <title>Ecological speciation of a Streptomyces species isolated from different habitats and geographic origins.</title>
        <authorList>
            <person name="Wang J."/>
        </authorList>
    </citation>
    <scope>NUCLEOTIDE SEQUENCE [LARGE SCALE GENOMIC DNA]</scope>
    <source>
        <strain evidence="1 2">FXJ8.012</strain>
    </source>
</reference>
<evidence type="ECO:0000313" key="1">
    <source>
        <dbReference type="EMBL" id="MBZ6156060.1"/>
    </source>
</evidence>
<name>A0ABS7WG15_STROV</name>
<accession>A0ABS7WG15</accession>
<comment type="caution">
    <text evidence="1">The sequence shown here is derived from an EMBL/GenBank/DDBJ whole genome shotgun (WGS) entry which is preliminary data.</text>
</comment>
<keyword evidence="2" id="KW-1185">Reference proteome</keyword>
<dbReference type="Proteomes" id="UP000758701">
    <property type="component" value="Unassembled WGS sequence"/>
</dbReference>
<sequence>MTTIDDFLVLVRHEIGLPVGPEHADVPLDQVPGWDSMHLLALLTALERQTGRSISLPDALEAESLHEIHELAVQS</sequence>
<evidence type="ECO:0000313" key="2">
    <source>
        <dbReference type="Proteomes" id="UP000758701"/>
    </source>
</evidence>
<dbReference type="RefSeq" id="WP_224291149.1">
    <property type="nucleotide sequence ID" value="NZ_BNEG01000005.1"/>
</dbReference>
<dbReference type="Gene3D" id="1.10.1200.10">
    <property type="entry name" value="ACP-like"/>
    <property type="match status" value="1"/>
</dbReference>